<dbReference type="Gene3D" id="2.40.30.60">
    <property type="entry name" value="RimM"/>
    <property type="match status" value="1"/>
</dbReference>
<dbReference type="InterPro" id="IPR036976">
    <property type="entry name" value="RimM_N_sf"/>
</dbReference>
<dbReference type="AlphaFoldDB" id="A0A645HEE3"/>
<protein>
    <submittedName>
        <fullName evidence="7">Ribosome maturation factor RimM</fullName>
    </submittedName>
</protein>
<evidence type="ECO:0000256" key="2">
    <source>
        <dbReference type="ARBA" id="ARBA00022517"/>
    </source>
</evidence>
<reference evidence="7" key="1">
    <citation type="submission" date="2019-08" db="EMBL/GenBank/DDBJ databases">
        <authorList>
            <person name="Kucharzyk K."/>
            <person name="Murdoch R.W."/>
            <person name="Higgins S."/>
            <person name="Loffler F."/>
        </authorList>
    </citation>
    <scope>NUCLEOTIDE SEQUENCE</scope>
</reference>
<keyword evidence="4" id="KW-0143">Chaperone</keyword>
<organism evidence="7">
    <name type="scientific">bioreactor metagenome</name>
    <dbReference type="NCBI Taxonomy" id="1076179"/>
    <lineage>
        <taxon>unclassified sequences</taxon>
        <taxon>metagenomes</taxon>
        <taxon>ecological metagenomes</taxon>
    </lineage>
</organism>
<dbReference type="Gene3D" id="2.30.30.240">
    <property type="entry name" value="PRC-barrel domain"/>
    <property type="match status" value="1"/>
</dbReference>
<dbReference type="PANTHER" id="PTHR33692">
    <property type="entry name" value="RIBOSOME MATURATION FACTOR RIMM"/>
    <property type="match status" value="1"/>
</dbReference>
<evidence type="ECO:0000259" key="6">
    <source>
        <dbReference type="Pfam" id="PF24986"/>
    </source>
</evidence>
<dbReference type="GO" id="GO:0043022">
    <property type="term" value="F:ribosome binding"/>
    <property type="evidence" value="ECO:0007669"/>
    <property type="project" value="InterPro"/>
</dbReference>
<dbReference type="Pfam" id="PF24986">
    <property type="entry name" value="PRC_RimM"/>
    <property type="match status" value="1"/>
</dbReference>
<dbReference type="InterPro" id="IPR002676">
    <property type="entry name" value="RimM_N"/>
</dbReference>
<dbReference type="GO" id="GO:0005840">
    <property type="term" value="C:ribosome"/>
    <property type="evidence" value="ECO:0007669"/>
    <property type="project" value="InterPro"/>
</dbReference>
<comment type="caution">
    <text evidence="7">The sequence shown here is derived from an EMBL/GenBank/DDBJ whole genome shotgun (WGS) entry which is preliminary data.</text>
</comment>
<dbReference type="NCBIfam" id="TIGR02273">
    <property type="entry name" value="16S_RimM"/>
    <property type="match status" value="1"/>
</dbReference>
<dbReference type="SUPFAM" id="SSF50346">
    <property type="entry name" value="PRC-barrel domain"/>
    <property type="match status" value="1"/>
</dbReference>
<feature type="domain" description="Ribosome maturation factor RimM PRC barrel" evidence="6">
    <location>
        <begin position="115"/>
        <end position="180"/>
    </location>
</feature>
<dbReference type="PANTHER" id="PTHR33692:SF1">
    <property type="entry name" value="RIBOSOME MATURATION FACTOR RIMM"/>
    <property type="match status" value="1"/>
</dbReference>
<sequence length="183" mass="20531">MLKLSRKTAKLSPLELDRLDKRIVIGAIVAPHGVRGEFRVIPLTENPDMFRAMKYFFLEDGRKMSVISARFHKNVYLVKVNEVNSMDEAELLRGKKVLIDTADLPPLKKDQFYVSDLIGFSAYDEEGSLLGKLKDVLATGSNDVFVVAKADGSEILVPALKANIKEINMADKRILVKLPEWAE</sequence>
<dbReference type="InterPro" id="IPR011961">
    <property type="entry name" value="RimM"/>
</dbReference>
<proteinExistence type="inferred from homology"/>
<dbReference type="EMBL" id="VSSQ01090653">
    <property type="protein sequence ID" value="MPN36499.1"/>
    <property type="molecule type" value="Genomic_DNA"/>
</dbReference>
<evidence type="ECO:0000313" key="7">
    <source>
        <dbReference type="EMBL" id="MPN36499.1"/>
    </source>
</evidence>
<accession>A0A645HEE3</accession>
<dbReference type="HAMAP" id="MF_00014">
    <property type="entry name" value="Ribosome_mat_RimM"/>
    <property type="match status" value="1"/>
</dbReference>
<dbReference type="InterPro" id="IPR009000">
    <property type="entry name" value="Transl_B-barrel_sf"/>
</dbReference>
<evidence type="ECO:0000256" key="4">
    <source>
        <dbReference type="ARBA" id="ARBA00023186"/>
    </source>
</evidence>
<dbReference type="InterPro" id="IPR056792">
    <property type="entry name" value="PRC_RimM"/>
</dbReference>
<dbReference type="SUPFAM" id="SSF50447">
    <property type="entry name" value="Translation proteins"/>
    <property type="match status" value="1"/>
</dbReference>
<dbReference type="GO" id="GO:0006364">
    <property type="term" value="P:rRNA processing"/>
    <property type="evidence" value="ECO:0007669"/>
    <property type="project" value="UniProtKB-KW"/>
</dbReference>
<evidence type="ECO:0000256" key="1">
    <source>
        <dbReference type="ARBA" id="ARBA00022490"/>
    </source>
</evidence>
<evidence type="ECO:0000256" key="3">
    <source>
        <dbReference type="ARBA" id="ARBA00022552"/>
    </source>
</evidence>
<name>A0A645HEE3_9ZZZZ</name>
<dbReference type="Pfam" id="PF01782">
    <property type="entry name" value="RimM"/>
    <property type="match status" value="1"/>
</dbReference>
<feature type="domain" description="RimM N-terminal" evidence="5">
    <location>
        <begin position="24"/>
        <end position="102"/>
    </location>
</feature>
<evidence type="ECO:0000259" key="5">
    <source>
        <dbReference type="Pfam" id="PF01782"/>
    </source>
</evidence>
<keyword evidence="3" id="KW-0698">rRNA processing</keyword>
<keyword evidence="1" id="KW-0963">Cytoplasm</keyword>
<gene>
    <name evidence="7" type="primary">rimM_42</name>
    <name evidence="7" type="ORF">SDC9_184008</name>
</gene>
<keyword evidence="2" id="KW-0690">Ribosome biogenesis</keyword>
<dbReference type="InterPro" id="IPR011033">
    <property type="entry name" value="PRC_barrel-like_sf"/>
</dbReference>